<dbReference type="EMBL" id="JYIY01000073">
    <property type="protein sequence ID" value="KJL36613.1"/>
    <property type="molecule type" value="Genomic_DNA"/>
</dbReference>
<name>A0A0F0LTZ6_9MICO</name>
<evidence type="ECO:0000256" key="1">
    <source>
        <dbReference type="ARBA" id="ARBA00007689"/>
    </source>
</evidence>
<dbReference type="Proteomes" id="UP000257479">
    <property type="component" value="Unassembled WGS sequence"/>
</dbReference>
<comment type="caution">
    <text evidence="4">The sequence shown here is derived from an EMBL/GenBank/DDBJ whole genome shotgun (WGS) entry which is preliminary data.</text>
</comment>
<dbReference type="Proteomes" id="UP000033451">
    <property type="component" value="Unassembled WGS sequence"/>
</dbReference>
<accession>A0A0F0LTZ6</accession>
<dbReference type="STRING" id="400772.RR49_01626"/>
<gene>
    <name evidence="3" type="ORF">DCP95_01785</name>
    <name evidence="4" type="ORF">RR49_01626</name>
</gene>
<keyword evidence="5" id="KW-1185">Reference proteome</keyword>
<protein>
    <submittedName>
        <fullName evidence="4">YCII-related domain protein</fullName>
    </submittedName>
</protein>
<evidence type="ECO:0000313" key="3">
    <source>
        <dbReference type="EMBL" id="HAN23288.1"/>
    </source>
</evidence>
<dbReference type="InterPro" id="IPR005545">
    <property type="entry name" value="YCII"/>
</dbReference>
<dbReference type="Gene3D" id="3.30.70.1060">
    <property type="entry name" value="Dimeric alpha+beta barrel"/>
    <property type="match status" value="1"/>
</dbReference>
<reference evidence="4 5" key="1">
    <citation type="submission" date="2015-02" db="EMBL/GenBank/DDBJ databases">
        <title>Draft genome sequences of ten Microbacterium spp. with emphasis on heavy metal contaminated environments.</title>
        <authorList>
            <person name="Corretto E."/>
        </authorList>
    </citation>
    <scope>NUCLEOTIDE SEQUENCE [LARGE SCALE GENOMIC DNA]</scope>
    <source>
        <strain evidence="4 5">DSM 18659</strain>
    </source>
</reference>
<dbReference type="AlphaFoldDB" id="A0A0F0LTZ6"/>
<dbReference type="PANTHER" id="PTHR35174">
    <property type="entry name" value="BLL7171 PROTEIN-RELATED"/>
    <property type="match status" value="1"/>
</dbReference>
<dbReference type="RefSeq" id="WP_045247543.1">
    <property type="nucleotide sequence ID" value="NZ_JYIY01000073.1"/>
</dbReference>
<sequence>MQFLVNVVDSRSSSATPEEMAAIDVFNQALVDGGHWVFGAGLAHPAASVLIDGRGADPVLVDGPLVEAPEWTSGFWIIEADDEDAARTLMIEGSRACNRRLELRPLLGPPAD</sequence>
<dbReference type="Pfam" id="PF03795">
    <property type="entry name" value="YCII"/>
    <property type="match status" value="1"/>
</dbReference>
<evidence type="ECO:0000313" key="4">
    <source>
        <dbReference type="EMBL" id="KJL36613.1"/>
    </source>
</evidence>
<organism evidence="4 5">
    <name type="scientific">Microbacterium ginsengisoli</name>
    <dbReference type="NCBI Taxonomy" id="400772"/>
    <lineage>
        <taxon>Bacteria</taxon>
        <taxon>Bacillati</taxon>
        <taxon>Actinomycetota</taxon>
        <taxon>Actinomycetes</taxon>
        <taxon>Micrococcales</taxon>
        <taxon>Microbacteriaceae</taxon>
        <taxon>Microbacterium</taxon>
    </lineage>
</organism>
<dbReference type="PANTHER" id="PTHR35174:SF3">
    <property type="entry name" value="BLL7171 PROTEIN"/>
    <property type="match status" value="1"/>
</dbReference>
<dbReference type="EMBL" id="DMNG01000024">
    <property type="protein sequence ID" value="HAN23288.1"/>
    <property type="molecule type" value="Genomic_DNA"/>
</dbReference>
<dbReference type="InterPro" id="IPR011008">
    <property type="entry name" value="Dimeric_a/b-barrel"/>
</dbReference>
<comment type="similarity">
    <text evidence="1">Belongs to the YciI family.</text>
</comment>
<evidence type="ECO:0000259" key="2">
    <source>
        <dbReference type="Pfam" id="PF03795"/>
    </source>
</evidence>
<evidence type="ECO:0000313" key="6">
    <source>
        <dbReference type="Proteomes" id="UP000257479"/>
    </source>
</evidence>
<evidence type="ECO:0000313" key="5">
    <source>
        <dbReference type="Proteomes" id="UP000033451"/>
    </source>
</evidence>
<reference evidence="3 6" key="2">
    <citation type="journal article" date="2018" name="Nat. Biotechnol.">
        <title>A standardized bacterial taxonomy based on genome phylogeny substantially revises the tree of life.</title>
        <authorList>
            <person name="Parks D.H."/>
            <person name="Chuvochina M."/>
            <person name="Waite D.W."/>
            <person name="Rinke C."/>
            <person name="Skarshewski A."/>
            <person name="Chaumeil P.A."/>
            <person name="Hugenholtz P."/>
        </authorList>
    </citation>
    <scope>NUCLEOTIDE SEQUENCE [LARGE SCALE GENOMIC DNA]</scope>
    <source>
        <strain evidence="3">UBA9152</strain>
    </source>
</reference>
<proteinExistence type="inferred from homology"/>
<feature type="domain" description="YCII-related" evidence="2">
    <location>
        <begin position="2"/>
        <end position="89"/>
    </location>
</feature>
<dbReference type="OrthoDB" id="668782at2"/>
<dbReference type="PATRIC" id="fig|400772.4.peg.1646"/>
<dbReference type="SUPFAM" id="SSF54909">
    <property type="entry name" value="Dimeric alpha+beta barrel"/>
    <property type="match status" value="1"/>
</dbReference>